<evidence type="ECO:0000313" key="1">
    <source>
        <dbReference type="EMBL" id="GIY36719.1"/>
    </source>
</evidence>
<protein>
    <submittedName>
        <fullName evidence="1">Uncharacterized protein</fullName>
    </submittedName>
</protein>
<dbReference type="AlphaFoldDB" id="A0AAV4STX2"/>
<accession>A0AAV4STX2</accession>
<reference evidence="1 2" key="1">
    <citation type="submission" date="2021-06" db="EMBL/GenBank/DDBJ databases">
        <title>Caerostris darwini draft genome.</title>
        <authorList>
            <person name="Kono N."/>
            <person name="Arakawa K."/>
        </authorList>
    </citation>
    <scope>NUCLEOTIDE SEQUENCE [LARGE SCALE GENOMIC DNA]</scope>
</reference>
<name>A0AAV4STX2_9ARAC</name>
<evidence type="ECO:0000313" key="2">
    <source>
        <dbReference type="Proteomes" id="UP001054837"/>
    </source>
</evidence>
<sequence>MLKNWGSHYMSLNWGAGFCWQRNLLENKCRVGDVLTSPPSLQEGSIIDYGIALLLSSKICSDPLWSDSEINIAEHILERIRFMSCFLSN</sequence>
<proteinExistence type="predicted"/>
<dbReference type="EMBL" id="BPLQ01008352">
    <property type="protein sequence ID" value="GIY36719.1"/>
    <property type="molecule type" value="Genomic_DNA"/>
</dbReference>
<gene>
    <name evidence="1" type="ORF">CDAR_204961</name>
</gene>
<keyword evidence="2" id="KW-1185">Reference proteome</keyword>
<comment type="caution">
    <text evidence="1">The sequence shown here is derived from an EMBL/GenBank/DDBJ whole genome shotgun (WGS) entry which is preliminary data.</text>
</comment>
<organism evidence="1 2">
    <name type="scientific">Caerostris darwini</name>
    <dbReference type="NCBI Taxonomy" id="1538125"/>
    <lineage>
        <taxon>Eukaryota</taxon>
        <taxon>Metazoa</taxon>
        <taxon>Ecdysozoa</taxon>
        <taxon>Arthropoda</taxon>
        <taxon>Chelicerata</taxon>
        <taxon>Arachnida</taxon>
        <taxon>Araneae</taxon>
        <taxon>Araneomorphae</taxon>
        <taxon>Entelegynae</taxon>
        <taxon>Araneoidea</taxon>
        <taxon>Araneidae</taxon>
        <taxon>Caerostris</taxon>
    </lineage>
</organism>
<dbReference type="Proteomes" id="UP001054837">
    <property type="component" value="Unassembled WGS sequence"/>
</dbReference>